<dbReference type="Proteomes" id="UP001151760">
    <property type="component" value="Unassembled WGS sequence"/>
</dbReference>
<accession>A0ABQ5FCS5</accession>
<sequence length="217" mass="25424">MYRVFSQMLKSFDRQDLEDLYKLVKAKYGSIRPMEDLDLILYGYLKTMFDPHVKDTIWRNQQDYRVLDWKIYDSCGVHSLRMQHVYIHMLVEKRYPLTPATITDMLNKKLQCDHFSEMLSMNKLEILKKNIKFKGGLLGLKDFMMILELLLLSTTSVKLVPLVKIEENILSSYYCLYTVNATGKLLLLVLKVNAASTKVITAQRLRLLKEFLLSKKG</sequence>
<evidence type="ECO:0000313" key="1">
    <source>
        <dbReference type="EMBL" id="GJT60864.1"/>
    </source>
</evidence>
<proteinExistence type="predicted"/>
<name>A0ABQ5FCS5_9ASTR</name>
<evidence type="ECO:0000313" key="2">
    <source>
        <dbReference type="Proteomes" id="UP001151760"/>
    </source>
</evidence>
<comment type="caution">
    <text evidence="1">The sequence shown here is derived from an EMBL/GenBank/DDBJ whole genome shotgun (WGS) entry which is preliminary data.</text>
</comment>
<organism evidence="1 2">
    <name type="scientific">Tanacetum coccineum</name>
    <dbReference type="NCBI Taxonomy" id="301880"/>
    <lineage>
        <taxon>Eukaryota</taxon>
        <taxon>Viridiplantae</taxon>
        <taxon>Streptophyta</taxon>
        <taxon>Embryophyta</taxon>
        <taxon>Tracheophyta</taxon>
        <taxon>Spermatophyta</taxon>
        <taxon>Magnoliopsida</taxon>
        <taxon>eudicotyledons</taxon>
        <taxon>Gunneridae</taxon>
        <taxon>Pentapetalae</taxon>
        <taxon>asterids</taxon>
        <taxon>campanulids</taxon>
        <taxon>Asterales</taxon>
        <taxon>Asteraceae</taxon>
        <taxon>Asteroideae</taxon>
        <taxon>Anthemideae</taxon>
        <taxon>Anthemidinae</taxon>
        <taxon>Tanacetum</taxon>
    </lineage>
</organism>
<protein>
    <submittedName>
        <fullName evidence="1">Uncharacterized protein</fullName>
    </submittedName>
</protein>
<dbReference type="EMBL" id="BQNB010017237">
    <property type="protein sequence ID" value="GJT60864.1"/>
    <property type="molecule type" value="Genomic_DNA"/>
</dbReference>
<reference evidence="1" key="2">
    <citation type="submission" date="2022-01" db="EMBL/GenBank/DDBJ databases">
        <authorList>
            <person name="Yamashiro T."/>
            <person name="Shiraishi A."/>
            <person name="Satake H."/>
            <person name="Nakayama K."/>
        </authorList>
    </citation>
    <scope>NUCLEOTIDE SEQUENCE</scope>
</reference>
<gene>
    <name evidence="1" type="ORF">Tco_1004397</name>
</gene>
<keyword evidence="2" id="KW-1185">Reference proteome</keyword>
<reference evidence="1" key="1">
    <citation type="journal article" date="2022" name="Int. J. Mol. Sci.">
        <title>Draft Genome of Tanacetum Coccineum: Genomic Comparison of Closely Related Tanacetum-Family Plants.</title>
        <authorList>
            <person name="Yamashiro T."/>
            <person name="Shiraishi A."/>
            <person name="Nakayama K."/>
            <person name="Satake H."/>
        </authorList>
    </citation>
    <scope>NUCLEOTIDE SEQUENCE</scope>
</reference>